<keyword evidence="3 5" id="KW-1133">Transmembrane helix</keyword>
<accession>A0ABW7ISN1</accession>
<evidence type="ECO:0000256" key="2">
    <source>
        <dbReference type="ARBA" id="ARBA00022692"/>
    </source>
</evidence>
<feature type="transmembrane region" description="Helical" evidence="5">
    <location>
        <begin position="31"/>
        <end position="50"/>
    </location>
</feature>
<evidence type="ECO:0000256" key="4">
    <source>
        <dbReference type="ARBA" id="ARBA00023136"/>
    </source>
</evidence>
<dbReference type="InterPro" id="IPR051533">
    <property type="entry name" value="WaaL-like"/>
</dbReference>
<reference evidence="7 8" key="1">
    <citation type="submission" date="2024-10" db="EMBL/GenBank/DDBJ databases">
        <authorList>
            <person name="Yibar A."/>
            <person name="Saticioglu I.B."/>
            <person name="Duman M."/>
            <person name="Ajmi N."/>
            <person name="Gurler F."/>
            <person name="Ay H."/>
            <person name="Onuk E."/>
            <person name="Guler S."/>
            <person name="Romalde J.L."/>
        </authorList>
    </citation>
    <scope>NUCLEOTIDE SEQUENCE [LARGE SCALE GENOMIC DNA]</scope>
    <source>
        <strain evidence="7 8">14-MA-B</strain>
    </source>
</reference>
<keyword evidence="4 5" id="KW-0472">Membrane</keyword>
<name>A0ABW7ISN1_9VIBR</name>
<dbReference type="GO" id="GO:0016874">
    <property type="term" value="F:ligase activity"/>
    <property type="evidence" value="ECO:0007669"/>
    <property type="project" value="UniProtKB-KW"/>
</dbReference>
<feature type="transmembrane region" description="Helical" evidence="5">
    <location>
        <begin position="140"/>
        <end position="159"/>
    </location>
</feature>
<feature type="transmembrane region" description="Helical" evidence="5">
    <location>
        <begin position="187"/>
        <end position="204"/>
    </location>
</feature>
<feature type="transmembrane region" description="Helical" evidence="5">
    <location>
        <begin position="316"/>
        <end position="336"/>
    </location>
</feature>
<evidence type="ECO:0000256" key="1">
    <source>
        <dbReference type="ARBA" id="ARBA00004141"/>
    </source>
</evidence>
<dbReference type="PANTHER" id="PTHR37422">
    <property type="entry name" value="TEICHURONIC ACID BIOSYNTHESIS PROTEIN TUAE"/>
    <property type="match status" value="1"/>
</dbReference>
<evidence type="ECO:0000256" key="3">
    <source>
        <dbReference type="ARBA" id="ARBA00022989"/>
    </source>
</evidence>
<keyword evidence="8" id="KW-1185">Reference proteome</keyword>
<sequence>MTNTLNLISNKLIILWIFSAFFIIPDSSSKLAFLVIISIITSFLLPKPFYKDKDKFDKFWFITLAGCVYLSLSYFYHEASTRELRGYITALIVISLIKKNTLSNNTLCKLCLIAATASFLYVYYYSVYLNTNRSEWPINAIPYSTLTAMVMSLTLGFFIKSKRISNIGIVTLSLLILSMLLNQSRGIWVSSLLIAVISLYFYYRNNNNLLTSRKKIITFILVLLPIFILSYPKINERIEQTKHEIQLIKKGNFDSSIGLRLQLWNSSIYIIEKSPIIGVGANFKPYFLGLYKEKIINNSLLKFNPSHFHNQYIDTLVKHGLIGLIILLTLILYPIINYINSREKQESSLFLSLLLATTSLTDVPLHHTEVIIFYIVIQYILIKSD</sequence>
<evidence type="ECO:0000256" key="5">
    <source>
        <dbReference type="SAM" id="Phobius"/>
    </source>
</evidence>
<dbReference type="Proteomes" id="UP001607151">
    <property type="component" value="Unassembled WGS sequence"/>
</dbReference>
<dbReference type="RefSeq" id="WP_394607132.1">
    <property type="nucleotide sequence ID" value="NZ_JBIHSN010000002.1"/>
</dbReference>
<evidence type="ECO:0000259" key="6">
    <source>
        <dbReference type="Pfam" id="PF04932"/>
    </source>
</evidence>
<feature type="transmembrane region" description="Helical" evidence="5">
    <location>
        <begin position="110"/>
        <end position="128"/>
    </location>
</feature>
<feature type="transmembrane region" description="Helical" evidence="5">
    <location>
        <begin position="59"/>
        <end position="76"/>
    </location>
</feature>
<organism evidence="7 8">
    <name type="scientific">Vibrio rumoiensis</name>
    <dbReference type="NCBI Taxonomy" id="76258"/>
    <lineage>
        <taxon>Bacteria</taxon>
        <taxon>Pseudomonadati</taxon>
        <taxon>Pseudomonadota</taxon>
        <taxon>Gammaproteobacteria</taxon>
        <taxon>Vibrionales</taxon>
        <taxon>Vibrionaceae</taxon>
        <taxon>Vibrio</taxon>
    </lineage>
</organism>
<comment type="subcellular location">
    <subcellularLocation>
        <location evidence="1">Membrane</location>
        <topology evidence="1">Multi-pass membrane protein</topology>
    </subcellularLocation>
</comment>
<dbReference type="InterPro" id="IPR007016">
    <property type="entry name" value="O-antigen_ligase-rel_domated"/>
</dbReference>
<comment type="caution">
    <text evidence="7">The sequence shown here is derived from an EMBL/GenBank/DDBJ whole genome shotgun (WGS) entry which is preliminary data.</text>
</comment>
<feature type="domain" description="O-antigen ligase-related" evidence="6">
    <location>
        <begin position="171"/>
        <end position="328"/>
    </location>
</feature>
<evidence type="ECO:0000313" key="8">
    <source>
        <dbReference type="Proteomes" id="UP001607151"/>
    </source>
</evidence>
<dbReference type="EMBL" id="JBIHSN010000002">
    <property type="protein sequence ID" value="MFH0264213.1"/>
    <property type="molecule type" value="Genomic_DNA"/>
</dbReference>
<keyword evidence="2 5" id="KW-0812">Transmembrane</keyword>
<feature type="transmembrane region" description="Helical" evidence="5">
    <location>
        <begin position="164"/>
        <end position="181"/>
    </location>
</feature>
<proteinExistence type="predicted"/>
<evidence type="ECO:0000313" key="7">
    <source>
        <dbReference type="EMBL" id="MFH0264213.1"/>
    </source>
</evidence>
<dbReference type="Pfam" id="PF04932">
    <property type="entry name" value="Wzy_C"/>
    <property type="match status" value="1"/>
</dbReference>
<keyword evidence="7" id="KW-0436">Ligase</keyword>
<protein>
    <submittedName>
        <fullName evidence="7">O-antigen ligase family protein</fullName>
    </submittedName>
</protein>
<dbReference type="PANTHER" id="PTHR37422:SF17">
    <property type="entry name" value="O-ANTIGEN LIGASE"/>
    <property type="match status" value="1"/>
</dbReference>
<gene>
    <name evidence="7" type="ORF">ACGRQ9_01470</name>
</gene>
<feature type="transmembrane region" description="Helical" evidence="5">
    <location>
        <begin position="216"/>
        <end position="234"/>
    </location>
</feature>